<dbReference type="InterPro" id="IPR039425">
    <property type="entry name" value="RNA_pol_sigma-70-like"/>
</dbReference>
<dbReference type="Gene3D" id="1.10.1740.10">
    <property type="match status" value="1"/>
</dbReference>
<reference evidence="6 7" key="1">
    <citation type="journal article" date="2015" name="Stand. Genomic Sci.">
        <title>Genomic Encyclopedia of Bacterial and Archaeal Type Strains, Phase III: the genomes of soil and plant-associated and newly described type strains.</title>
        <authorList>
            <person name="Whitman W.B."/>
            <person name="Woyke T."/>
            <person name="Klenk H.P."/>
            <person name="Zhou Y."/>
            <person name="Lilburn T.G."/>
            <person name="Beck B.J."/>
            <person name="De Vos P."/>
            <person name="Vandamme P."/>
            <person name="Eisen J.A."/>
            <person name="Garrity G."/>
            <person name="Hugenholtz P."/>
            <person name="Kyrpides N.C."/>
        </authorList>
    </citation>
    <scope>NUCLEOTIDE SEQUENCE [LARGE SCALE GENOMIC DNA]</scope>
    <source>
        <strain evidence="6 7">CGMCC 1.10685</strain>
    </source>
</reference>
<dbReference type="Pfam" id="PF04542">
    <property type="entry name" value="Sigma70_r2"/>
    <property type="match status" value="1"/>
</dbReference>
<dbReference type="AlphaFoldDB" id="A0A562PW66"/>
<dbReference type="PANTHER" id="PTHR43133:SF62">
    <property type="entry name" value="RNA POLYMERASE SIGMA FACTOR SIGZ"/>
    <property type="match status" value="1"/>
</dbReference>
<evidence type="ECO:0000256" key="3">
    <source>
        <dbReference type="ARBA" id="ARBA00023082"/>
    </source>
</evidence>
<keyword evidence="4" id="KW-0804">Transcription</keyword>
<feature type="domain" description="RNA polymerase sigma-70 region 2" evidence="5">
    <location>
        <begin position="50"/>
        <end position="109"/>
    </location>
</feature>
<comment type="caution">
    <text evidence="6">The sequence shown here is derived from an EMBL/GenBank/DDBJ whole genome shotgun (WGS) entry which is preliminary data.</text>
</comment>
<protein>
    <submittedName>
        <fullName evidence="6">RNA polymerase sigma-70 factor (ECF subfamily)</fullName>
    </submittedName>
</protein>
<dbReference type="InterPro" id="IPR013325">
    <property type="entry name" value="RNA_pol_sigma_r2"/>
</dbReference>
<evidence type="ECO:0000313" key="7">
    <source>
        <dbReference type="Proteomes" id="UP000315112"/>
    </source>
</evidence>
<dbReference type="SUPFAM" id="SSF88659">
    <property type="entry name" value="Sigma3 and sigma4 domains of RNA polymerase sigma factors"/>
    <property type="match status" value="1"/>
</dbReference>
<dbReference type="GO" id="GO:0016987">
    <property type="term" value="F:sigma factor activity"/>
    <property type="evidence" value="ECO:0007669"/>
    <property type="project" value="UniProtKB-KW"/>
</dbReference>
<evidence type="ECO:0000313" key="6">
    <source>
        <dbReference type="EMBL" id="TWI48638.1"/>
    </source>
</evidence>
<evidence type="ECO:0000259" key="5">
    <source>
        <dbReference type="Pfam" id="PF04542"/>
    </source>
</evidence>
<dbReference type="EMBL" id="VLKW01000003">
    <property type="protein sequence ID" value="TWI48638.1"/>
    <property type="molecule type" value="Genomic_DNA"/>
</dbReference>
<dbReference type="InterPro" id="IPR036388">
    <property type="entry name" value="WH-like_DNA-bd_sf"/>
</dbReference>
<proteinExistence type="inferred from homology"/>
<keyword evidence="2" id="KW-0805">Transcription regulation</keyword>
<evidence type="ECO:0000256" key="4">
    <source>
        <dbReference type="ARBA" id="ARBA00023163"/>
    </source>
</evidence>
<dbReference type="GO" id="GO:0006352">
    <property type="term" value="P:DNA-templated transcription initiation"/>
    <property type="evidence" value="ECO:0007669"/>
    <property type="project" value="InterPro"/>
</dbReference>
<comment type="similarity">
    <text evidence="1">Belongs to the sigma-70 factor family. ECF subfamily.</text>
</comment>
<dbReference type="SUPFAM" id="SSF88946">
    <property type="entry name" value="Sigma2 domain of RNA polymerase sigma factors"/>
    <property type="match status" value="1"/>
</dbReference>
<dbReference type="Proteomes" id="UP000315112">
    <property type="component" value="Unassembled WGS sequence"/>
</dbReference>
<dbReference type="InterPro" id="IPR013324">
    <property type="entry name" value="RNA_pol_sigma_r3/r4-like"/>
</dbReference>
<sequence length="222" mass="24293">MPHRLNRVNLYITKSATNAAVPDDNRPDAEQLRDWLLATANRDTRAFHALYDATAPRLFGFALGMLGRHALAEEALEDAFVTIWHAPDLRAAAADAPFAWMAGIVRDRAMAILQRAGPAQPDPAMATGLNAPLDARLNTLLDALEDPIPSSDTRYSPPARELAFCMAQLEGGQRRAIGHAFFHALPPGPIATRLALPTASVKPWIRRGLDQLKHCLGRAQER</sequence>
<accession>A0A562PW66</accession>
<evidence type="ECO:0000256" key="2">
    <source>
        <dbReference type="ARBA" id="ARBA00023015"/>
    </source>
</evidence>
<dbReference type="PANTHER" id="PTHR43133">
    <property type="entry name" value="RNA POLYMERASE ECF-TYPE SIGMA FACTO"/>
    <property type="match status" value="1"/>
</dbReference>
<name>A0A562PW66_9BURK</name>
<organism evidence="6 7">
    <name type="scientific">Pseudoduganella flava</name>
    <dbReference type="NCBI Taxonomy" id="871742"/>
    <lineage>
        <taxon>Bacteria</taxon>
        <taxon>Pseudomonadati</taxon>
        <taxon>Pseudomonadota</taxon>
        <taxon>Betaproteobacteria</taxon>
        <taxon>Burkholderiales</taxon>
        <taxon>Oxalobacteraceae</taxon>
        <taxon>Telluria group</taxon>
        <taxon>Pseudoduganella</taxon>
    </lineage>
</organism>
<dbReference type="Gene3D" id="1.10.10.10">
    <property type="entry name" value="Winged helix-like DNA-binding domain superfamily/Winged helix DNA-binding domain"/>
    <property type="match status" value="1"/>
</dbReference>
<keyword evidence="3" id="KW-0731">Sigma factor</keyword>
<evidence type="ECO:0000256" key="1">
    <source>
        <dbReference type="ARBA" id="ARBA00010641"/>
    </source>
</evidence>
<gene>
    <name evidence="6" type="ORF">IP92_02030</name>
</gene>
<dbReference type="InterPro" id="IPR007627">
    <property type="entry name" value="RNA_pol_sigma70_r2"/>
</dbReference>